<dbReference type="InterPro" id="IPR035996">
    <property type="entry name" value="4pyrrol_Methylase_sf"/>
</dbReference>
<evidence type="ECO:0000256" key="1">
    <source>
        <dbReference type="ARBA" id="ARBA00004953"/>
    </source>
</evidence>
<protein>
    <submittedName>
        <fullName evidence="7">Cobalt-precorrin-3B C(17)-methyltransferase</fullName>
    </submittedName>
</protein>
<dbReference type="NCBIfam" id="TIGR01466">
    <property type="entry name" value="cobJ_cbiH"/>
    <property type="match status" value="1"/>
</dbReference>
<comment type="pathway">
    <text evidence="1">Cofactor biosynthesis; adenosylcobalamin biosynthesis.</text>
</comment>
<evidence type="ECO:0000259" key="6">
    <source>
        <dbReference type="Pfam" id="PF00590"/>
    </source>
</evidence>
<keyword evidence="5" id="KW-0949">S-adenosyl-L-methionine</keyword>
<dbReference type="InterPro" id="IPR014776">
    <property type="entry name" value="4pyrrole_Mease_sub2"/>
</dbReference>
<organism evidence="7 8">
    <name type="scientific">Thermosipho melanesiensis</name>
    <dbReference type="NCBI Taxonomy" id="46541"/>
    <lineage>
        <taxon>Bacteria</taxon>
        <taxon>Thermotogati</taxon>
        <taxon>Thermotogota</taxon>
        <taxon>Thermotogae</taxon>
        <taxon>Thermotogales</taxon>
        <taxon>Fervidobacteriaceae</taxon>
        <taxon>Thermosipho</taxon>
    </lineage>
</organism>
<dbReference type="PANTHER" id="PTHR47036:SF1">
    <property type="entry name" value="COBALT-FACTOR III C(17)-METHYLTRANSFERASE-RELATED"/>
    <property type="match status" value="1"/>
</dbReference>
<dbReference type="CDD" id="cd11646">
    <property type="entry name" value="Precorrin_3B_C17_MT"/>
    <property type="match status" value="1"/>
</dbReference>
<dbReference type="RefSeq" id="WP_012056929.1">
    <property type="nucleotide sequence ID" value="NZ_CP007389.1"/>
</dbReference>
<dbReference type="InterPro" id="IPR006363">
    <property type="entry name" value="Cbl_synth_CobJ/CibH_dom"/>
</dbReference>
<evidence type="ECO:0000313" key="7">
    <source>
        <dbReference type="EMBL" id="APT73716.1"/>
    </source>
</evidence>
<dbReference type="InterPro" id="IPR014777">
    <property type="entry name" value="4pyrrole_Mease_sub1"/>
</dbReference>
<feature type="domain" description="Tetrapyrrole methylase" evidence="6">
    <location>
        <begin position="2"/>
        <end position="190"/>
    </location>
</feature>
<proteinExistence type="predicted"/>
<dbReference type="InterPro" id="IPR000878">
    <property type="entry name" value="4pyrrol_Mease"/>
</dbReference>
<accession>A0ABN4UXU3</accession>
<dbReference type="Gene3D" id="3.40.1010.10">
    <property type="entry name" value="Cobalt-precorrin-4 Transmethylase, Domain 1"/>
    <property type="match status" value="1"/>
</dbReference>
<evidence type="ECO:0000256" key="4">
    <source>
        <dbReference type="ARBA" id="ARBA00022679"/>
    </source>
</evidence>
<dbReference type="SUPFAM" id="SSF53790">
    <property type="entry name" value="Tetrapyrrole methylase"/>
    <property type="match status" value="1"/>
</dbReference>
<evidence type="ECO:0000256" key="5">
    <source>
        <dbReference type="ARBA" id="ARBA00022691"/>
    </source>
</evidence>
<evidence type="ECO:0000256" key="2">
    <source>
        <dbReference type="ARBA" id="ARBA00022573"/>
    </source>
</evidence>
<dbReference type="PANTHER" id="PTHR47036">
    <property type="entry name" value="COBALT-FACTOR III C(17)-METHYLTRANSFERASE-RELATED"/>
    <property type="match status" value="1"/>
</dbReference>
<name>A0ABN4UXU3_9BACT</name>
<dbReference type="InterPro" id="IPR051810">
    <property type="entry name" value="Precorrin_MeTrfase"/>
</dbReference>
<dbReference type="Proteomes" id="UP000185490">
    <property type="component" value="Chromosome"/>
</dbReference>
<gene>
    <name evidence="7" type="ORF">BW47_03815</name>
</gene>
<evidence type="ECO:0000256" key="3">
    <source>
        <dbReference type="ARBA" id="ARBA00022603"/>
    </source>
</evidence>
<dbReference type="Gene3D" id="3.30.950.10">
    <property type="entry name" value="Methyltransferase, Cobalt-precorrin-4 Transmethylase, Domain 2"/>
    <property type="match status" value="1"/>
</dbReference>
<keyword evidence="3" id="KW-0489">Methyltransferase</keyword>
<sequence length="235" mass="26404">MIKLVGIGPGNIDNMTLKAINSIKEADVVLGYSTYINQIRSLLENQNVIEYAMGEEEKRCKDAIKLSKEGYNVALICGGDPNIYSLSNILLNLTDEIEIIPGVTALSSCASLIGAPLNDFAVISLSDYNISLENITKRIEYAAKADLVMILYNPTSKVRKKKTKRILETIISIKPPKTKVALVKNCYRKNFTYKIINLSNILNNLDFIDMNTTIIIGNKYSFEKNKKLITPRWYK</sequence>
<keyword evidence="8" id="KW-1185">Reference proteome</keyword>
<keyword evidence="4" id="KW-0808">Transferase</keyword>
<evidence type="ECO:0000313" key="8">
    <source>
        <dbReference type="Proteomes" id="UP000185490"/>
    </source>
</evidence>
<reference evidence="7 8" key="1">
    <citation type="submission" date="2014-02" db="EMBL/GenBank/DDBJ databases">
        <title>Diversity of Thermotogales isolates from hydrothermal vents.</title>
        <authorList>
            <person name="Haverkamp T.H.A."/>
            <person name="Lossouarn J."/>
            <person name="Geslin C."/>
            <person name="Nesbo C.L."/>
        </authorList>
    </citation>
    <scope>NUCLEOTIDE SEQUENCE [LARGE SCALE GENOMIC DNA]</scope>
    <source>
        <strain evidence="7 8">431</strain>
    </source>
</reference>
<dbReference type="Pfam" id="PF00590">
    <property type="entry name" value="TP_methylase"/>
    <property type="match status" value="1"/>
</dbReference>
<dbReference type="EMBL" id="CP007389">
    <property type="protein sequence ID" value="APT73716.1"/>
    <property type="molecule type" value="Genomic_DNA"/>
</dbReference>
<keyword evidence="2" id="KW-0169">Cobalamin biosynthesis</keyword>